<name>A0A1L9TC79_9EURO</name>
<dbReference type="EMBL" id="KV878589">
    <property type="protein sequence ID" value="OJJ57044.1"/>
    <property type="molecule type" value="Genomic_DNA"/>
</dbReference>
<dbReference type="AlphaFoldDB" id="A0A1L9TC79"/>
<reference evidence="2" key="1">
    <citation type="journal article" date="2017" name="Genome Biol.">
        <title>Comparative genomics reveals high biological diversity and specific adaptations in the industrially and medically important fungal genus Aspergillus.</title>
        <authorList>
            <person name="de Vries R.P."/>
            <person name="Riley R."/>
            <person name="Wiebenga A."/>
            <person name="Aguilar-Osorio G."/>
            <person name="Amillis S."/>
            <person name="Uchima C.A."/>
            <person name="Anderluh G."/>
            <person name="Asadollahi M."/>
            <person name="Askin M."/>
            <person name="Barry K."/>
            <person name="Battaglia E."/>
            <person name="Bayram O."/>
            <person name="Benocci T."/>
            <person name="Braus-Stromeyer S.A."/>
            <person name="Caldana C."/>
            <person name="Canovas D."/>
            <person name="Cerqueira G.C."/>
            <person name="Chen F."/>
            <person name="Chen W."/>
            <person name="Choi C."/>
            <person name="Clum A."/>
            <person name="Dos Santos R.A."/>
            <person name="Damasio A.R."/>
            <person name="Diallinas G."/>
            <person name="Emri T."/>
            <person name="Fekete E."/>
            <person name="Flipphi M."/>
            <person name="Freyberg S."/>
            <person name="Gallo A."/>
            <person name="Gournas C."/>
            <person name="Habgood R."/>
            <person name="Hainaut M."/>
            <person name="Harispe M.L."/>
            <person name="Henrissat B."/>
            <person name="Hilden K.S."/>
            <person name="Hope R."/>
            <person name="Hossain A."/>
            <person name="Karabika E."/>
            <person name="Karaffa L."/>
            <person name="Karanyi Z."/>
            <person name="Krasevec N."/>
            <person name="Kuo A."/>
            <person name="Kusch H."/>
            <person name="LaButti K."/>
            <person name="Lagendijk E.L."/>
            <person name="Lapidus A."/>
            <person name="Levasseur A."/>
            <person name="Lindquist E."/>
            <person name="Lipzen A."/>
            <person name="Logrieco A.F."/>
            <person name="MacCabe A."/>
            <person name="Maekelae M.R."/>
            <person name="Malavazi I."/>
            <person name="Melin P."/>
            <person name="Meyer V."/>
            <person name="Mielnichuk N."/>
            <person name="Miskei M."/>
            <person name="Molnar A.P."/>
            <person name="Mule G."/>
            <person name="Ngan C.Y."/>
            <person name="Orejas M."/>
            <person name="Orosz E."/>
            <person name="Ouedraogo J.P."/>
            <person name="Overkamp K.M."/>
            <person name="Park H.-S."/>
            <person name="Perrone G."/>
            <person name="Piumi F."/>
            <person name="Punt P.J."/>
            <person name="Ram A.F."/>
            <person name="Ramon A."/>
            <person name="Rauscher S."/>
            <person name="Record E."/>
            <person name="Riano-Pachon D.M."/>
            <person name="Robert V."/>
            <person name="Roehrig J."/>
            <person name="Ruller R."/>
            <person name="Salamov A."/>
            <person name="Salih N.S."/>
            <person name="Samson R.A."/>
            <person name="Sandor E."/>
            <person name="Sanguinetti M."/>
            <person name="Schuetze T."/>
            <person name="Sepcic K."/>
            <person name="Shelest E."/>
            <person name="Sherlock G."/>
            <person name="Sophianopoulou V."/>
            <person name="Squina F.M."/>
            <person name="Sun H."/>
            <person name="Susca A."/>
            <person name="Todd R.B."/>
            <person name="Tsang A."/>
            <person name="Unkles S.E."/>
            <person name="van de Wiele N."/>
            <person name="van Rossen-Uffink D."/>
            <person name="Oliveira J.V."/>
            <person name="Vesth T.C."/>
            <person name="Visser J."/>
            <person name="Yu J.-H."/>
            <person name="Zhou M."/>
            <person name="Andersen M.R."/>
            <person name="Archer D.B."/>
            <person name="Baker S.E."/>
            <person name="Benoit I."/>
            <person name="Brakhage A.A."/>
            <person name="Braus G.H."/>
            <person name="Fischer R."/>
            <person name="Frisvad J.C."/>
            <person name="Goldman G.H."/>
            <person name="Houbraken J."/>
            <person name="Oakley B."/>
            <person name="Pocsi I."/>
            <person name="Scazzocchio C."/>
            <person name="Seiboth B."/>
            <person name="vanKuyk P.A."/>
            <person name="Wortman J."/>
            <person name="Dyer P.S."/>
            <person name="Grigoriev I.V."/>
        </authorList>
    </citation>
    <scope>NUCLEOTIDE SEQUENCE [LARGE SCALE GENOMIC DNA]</scope>
    <source>
        <strain evidence="2">CBS 593.65</strain>
    </source>
</reference>
<organism evidence="1 2">
    <name type="scientific">Aspergillus sydowii CBS 593.65</name>
    <dbReference type="NCBI Taxonomy" id="1036612"/>
    <lineage>
        <taxon>Eukaryota</taxon>
        <taxon>Fungi</taxon>
        <taxon>Dikarya</taxon>
        <taxon>Ascomycota</taxon>
        <taxon>Pezizomycotina</taxon>
        <taxon>Eurotiomycetes</taxon>
        <taxon>Eurotiomycetidae</taxon>
        <taxon>Eurotiales</taxon>
        <taxon>Aspergillaceae</taxon>
        <taxon>Aspergillus</taxon>
        <taxon>Aspergillus subgen. Nidulantes</taxon>
    </lineage>
</organism>
<evidence type="ECO:0000313" key="1">
    <source>
        <dbReference type="EMBL" id="OJJ57044.1"/>
    </source>
</evidence>
<evidence type="ECO:0000313" key="2">
    <source>
        <dbReference type="Proteomes" id="UP000184356"/>
    </source>
</evidence>
<dbReference type="Proteomes" id="UP000184356">
    <property type="component" value="Unassembled WGS sequence"/>
</dbReference>
<proteinExistence type="predicted"/>
<dbReference type="VEuPathDB" id="FungiDB:ASPSYDRAFT_1114056"/>
<protein>
    <submittedName>
        <fullName evidence="1">Uncharacterized protein</fullName>
    </submittedName>
</protein>
<dbReference type="GeneID" id="63756004"/>
<keyword evidence="2" id="KW-1185">Reference proteome</keyword>
<accession>A0A1L9TC79</accession>
<gene>
    <name evidence="1" type="ORF">ASPSYDRAFT_1114056</name>
</gene>
<dbReference type="RefSeq" id="XP_040700850.1">
    <property type="nucleotide sequence ID" value="XM_040839931.1"/>
</dbReference>
<sequence>MSGEEARTIMDSYSTIGRGYTRPPLITAETDDELSGPLGKLEGAFVPVPRLRYLVGRIEATATASLRMTIDEPPWWLAWNGTNTQSQQTVKRDDEDFGCSKRRTPAQRIMLWSLDRLLGNRKSTRIKFLESREMKGDTDLYRTRSEKRRVKPIVYRGRVDSIRPRLRAPDPATAALLHGEEKE</sequence>